<reference evidence="1 2" key="1">
    <citation type="submission" date="2015-09" db="EMBL/GenBank/DDBJ databases">
        <title>Draft genome of the parasitic nematode Teladorsagia circumcincta isolate WARC Sus (inbred).</title>
        <authorList>
            <person name="Mitreva M."/>
        </authorList>
    </citation>
    <scope>NUCLEOTIDE SEQUENCE [LARGE SCALE GENOMIC DNA]</scope>
    <source>
        <strain evidence="1 2">S</strain>
    </source>
</reference>
<dbReference type="EMBL" id="KZ386298">
    <property type="protein sequence ID" value="PIO55402.1"/>
    <property type="molecule type" value="Genomic_DNA"/>
</dbReference>
<organism evidence="1 2">
    <name type="scientific">Teladorsagia circumcincta</name>
    <name type="common">Brown stomach worm</name>
    <name type="synonym">Ostertagia circumcincta</name>
    <dbReference type="NCBI Taxonomy" id="45464"/>
    <lineage>
        <taxon>Eukaryota</taxon>
        <taxon>Metazoa</taxon>
        <taxon>Ecdysozoa</taxon>
        <taxon>Nematoda</taxon>
        <taxon>Chromadorea</taxon>
        <taxon>Rhabditida</taxon>
        <taxon>Rhabditina</taxon>
        <taxon>Rhabditomorpha</taxon>
        <taxon>Strongyloidea</taxon>
        <taxon>Trichostrongylidae</taxon>
        <taxon>Teladorsagia</taxon>
    </lineage>
</organism>
<proteinExistence type="predicted"/>
<evidence type="ECO:0000313" key="1">
    <source>
        <dbReference type="EMBL" id="PIO55402.1"/>
    </source>
</evidence>
<name>A0A2G9TD01_TELCI</name>
<accession>A0A2G9TD01</accession>
<dbReference type="AlphaFoldDB" id="A0A2G9TD01"/>
<sequence>MAGGGWCYCERRRSCFYCGICQLLRRGTGSFQGSSGVGTFAQVILFTLQFYPVILL</sequence>
<gene>
    <name evidence="1" type="ORF">TELCIR_23212</name>
</gene>
<keyword evidence="2" id="KW-1185">Reference proteome</keyword>
<protein>
    <submittedName>
        <fullName evidence="1">Uncharacterized protein</fullName>
    </submittedName>
</protein>
<dbReference type="Proteomes" id="UP000230423">
    <property type="component" value="Unassembled WGS sequence"/>
</dbReference>
<evidence type="ECO:0000313" key="2">
    <source>
        <dbReference type="Proteomes" id="UP000230423"/>
    </source>
</evidence>